<name>A0ABD0S640_LOXSC</name>
<feature type="region of interest" description="Disordered" evidence="2">
    <location>
        <begin position="421"/>
        <end position="499"/>
    </location>
</feature>
<dbReference type="Pfam" id="PF00665">
    <property type="entry name" value="rve"/>
    <property type="match status" value="1"/>
</dbReference>
<dbReference type="InterPro" id="IPR012337">
    <property type="entry name" value="RNaseH-like_sf"/>
</dbReference>
<sequence length="499" mass="56440">MVASRLQRWAIKLSAYTYNIEYVTSKQNGADGLSRLPAVPSIKREVPPEQTYLHFAHNALLLNYEDVKRQTSRDPLLSRILSYIRSEWPIENEVKALQPFFNRKSELYEELGCVLWGHRVVVPEGCRSKVLSELHESHMGIVKTKSFARSYVWWPGIDEAVEAMGTRPRAPCPWPWPDKPWSRVHVDFLGPISGKIFIVLVDARTKWLEVTQVVSTGASHSIAFLSDLFSRFGLPKQLVSDNGPPFSSNEFSQFLKSIGVEHIFSAPYHPASNGAAENAVRTVKKHIKKAIRENFDITASLNTFLLHYRNTEHCTTGETPAMLMFGRRLRTKLDALRPDRGTRVIKAQKRQQESGAKGTRTLSPGDEVWLHQYRGQNKWVPGKITGKIGITDYKVLDELGRQSHKHIDQLKKRIRSSLICPSSPLEPSADTVEVARDRRSDSPVREKSPVVSNDEGADQFQDCVERDGGTAPAPIPRSPLPEPPPQPRPVRQCHNIIKF</sequence>
<dbReference type="Gene3D" id="3.30.420.10">
    <property type="entry name" value="Ribonuclease H-like superfamily/Ribonuclease H"/>
    <property type="match status" value="1"/>
</dbReference>
<dbReference type="EMBL" id="JBEDNZ010000028">
    <property type="protein sequence ID" value="KAL0809535.1"/>
    <property type="molecule type" value="Genomic_DNA"/>
</dbReference>
<feature type="compositionally biased region" description="Pro residues" evidence="2">
    <location>
        <begin position="473"/>
        <end position="488"/>
    </location>
</feature>
<evidence type="ECO:0000256" key="2">
    <source>
        <dbReference type="SAM" id="MobiDB-lite"/>
    </source>
</evidence>
<accession>A0ABD0S640</accession>
<evidence type="ECO:0000313" key="5">
    <source>
        <dbReference type="Proteomes" id="UP001549921"/>
    </source>
</evidence>
<dbReference type="InterPro" id="IPR041588">
    <property type="entry name" value="Integrase_H2C2"/>
</dbReference>
<evidence type="ECO:0000313" key="4">
    <source>
        <dbReference type="EMBL" id="KAL0809535.1"/>
    </source>
</evidence>
<proteinExistence type="predicted"/>
<dbReference type="PROSITE" id="PS50994">
    <property type="entry name" value="INTEGRASE"/>
    <property type="match status" value="1"/>
</dbReference>
<dbReference type="FunFam" id="3.30.420.10:FF:000063">
    <property type="entry name" value="Retrovirus-related Pol polyprotein from transposon 297-like Protein"/>
    <property type="match status" value="1"/>
</dbReference>
<dbReference type="PANTHER" id="PTHR37984:SF5">
    <property type="entry name" value="PROTEIN NYNRIN-LIKE"/>
    <property type="match status" value="1"/>
</dbReference>
<dbReference type="GO" id="GO:0003964">
    <property type="term" value="F:RNA-directed DNA polymerase activity"/>
    <property type="evidence" value="ECO:0007669"/>
    <property type="project" value="UniProtKB-EC"/>
</dbReference>
<feature type="domain" description="Integrase catalytic" evidence="3">
    <location>
        <begin position="176"/>
        <end position="328"/>
    </location>
</feature>
<organism evidence="4 5">
    <name type="scientific">Loxostege sticticalis</name>
    <name type="common">Beet webworm moth</name>
    <dbReference type="NCBI Taxonomy" id="481309"/>
    <lineage>
        <taxon>Eukaryota</taxon>
        <taxon>Metazoa</taxon>
        <taxon>Ecdysozoa</taxon>
        <taxon>Arthropoda</taxon>
        <taxon>Hexapoda</taxon>
        <taxon>Insecta</taxon>
        <taxon>Pterygota</taxon>
        <taxon>Neoptera</taxon>
        <taxon>Endopterygota</taxon>
        <taxon>Lepidoptera</taxon>
        <taxon>Glossata</taxon>
        <taxon>Ditrysia</taxon>
        <taxon>Pyraloidea</taxon>
        <taxon>Crambidae</taxon>
        <taxon>Pyraustinae</taxon>
        <taxon>Loxostege</taxon>
    </lineage>
</organism>
<dbReference type="PANTHER" id="PTHR37984">
    <property type="entry name" value="PROTEIN CBG26694"/>
    <property type="match status" value="1"/>
</dbReference>
<dbReference type="InterPro" id="IPR001584">
    <property type="entry name" value="Integrase_cat-core"/>
</dbReference>
<dbReference type="SUPFAM" id="SSF53098">
    <property type="entry name" value="Ribonuclease H-like"/>
    <property type="match status" value="1"/>
</dbReference>
<evidence type="ECO:0000259" key="3">
    <source>
        <dbReference type="PROSITE" id="PS50994"/>
    </source>
</evidence>
<feature type="compositionally biased region" description="Basic and acidic residues" evidence="2">
    <location>
        <begin position="433"/>
        <end position="448"/>
    </location>
</feature>
<dbReference type="AlphaFoldDB" id="A0ABD0S640"/>
<comment type="caution">
    <text evidence="4">The sequence shown here is derived from an EMBL/GenBank/DDBJ whole genome shotgun (WGS) entry which is preliminary data.</text>
</comment>
<gene>
    <name evidence="4" type="ORF">ABMA28_011071</name>
</gene>
<protein>
    <recommendedName>
        <fullName evidence="1">RNA-directed DNA polymerase</fullName>
        <ecNumber evidence="1">2.7.7.49</ecNumber>
    </recommendedName>
</protein>
<dbReference type="Gene3D" id="1.10.340.70">
    <property type="match status" value="1"/>
</dbReference>
<dbReference type="InterPro" id="IPR050951">
    <property type="entry name" value="Retrovirus_Pol_polyprotein"/>
</dbReference>
<evidence type="ECO:0000256" key="1">
    <source>
        <dbReference type="ARBA" id="ARBA00012493"/>
    </source>
</evidence>
<dbReference type="InterPro" id="IPR036397">
    <property type="entry name" value="RNaseH_sf"/>
</dbReference>
<dbReference type="Pfam" id="PF17921">
    <property type="entry name" value="Integrase_H2C2"/>
    <property type="match status" value="1"/>
</dbReference>
<dbReference type="Proteomes" id="UP001549921">
    <property type="component" value="Unassembled WGS sequence"/>
</dbReference>
<dbReference type="EC" id="2.7.7.49" evidence="1"/>
<reference evidence="4 5" key="1">
    <citation type="submission" date="2024-06" db="EMBL/GenBank/DDBJ databases">
        <title>A chromosome-level genome assembly of beet webworm, Loxostege sticticalis.</title>
        <authorList>
            <person name="Zhang Y."/>
        </authorList>
    </citation>
    <scope>NUCLEOTIDE SEQUENCE [LARGE SCALE GENOMIC DNA]</scope>
    <source>
        <strain evidence="4">AQ028</strain>
        <tissue evidence="4">Male pupae</tissue>
    </source>
</reference>